<evidence type="ECO:0000256" key="11">
    <source>
        <dbReference type="ARBA" id="ARBA00023014"/>
    </source>
</evidence>
<keyword evidence="9" id="KW-0479">Metal-binding</keyword>
<protein>
    <recommendedName>
        <fullName evidence="14">Radical SAM core domain-containing protein</fullName>
    </recommendedName>
</protein>
<evidence type="ECO:0000256" key="10">
    <source>
        <dbReference type="ARBA" id="ARBA00023004"/>
    </source>
</evidence>
<evidence type="ECO:0000256" key="8">
    <source>
        <dbReference type="ARBA" id="ARBA00022691"/>
    </source>
</evidence>
<keyword evidence="11" id="KW-0411">Iron-sulfur</keyword>
<feature type="domain" description="Radical SAM core" evidence="14">
    <location>
        <begin position="204"/>
        <end position="434"/>
    </location>
</feature>
<dbReference type="EMBL" id="OZ019894">
    <property type="protein sequence ID" value="CAK9215157.1"/>
    <property type="molecule type" value="Genomic_DNA"/>
</dbReference>
<dbReference type="HAMAP" id="MF_01849">
    <property type="entry name" value="RNA_methyltr_RlmN"/>
    <property type="match status" value="1"/>
</dbReference>
<evidence type="ECO:0000256" key="9">
    <source>
        <dbReference type="ARBA" id="ARBA00022723"/>
    </source>
</evidence>
<dbReference type="Gene3D" id="3.20.20.70">
    <property type="entry name" value="Aldolase class I"/>
    <property type="match status" value="1"/>
</dbReference>
<dbReference type="SUPFAM" id="SSF102114">
    <property type="entry name" value="Radical SAM enzymes"/>
    <property type="match status" value="1"/>
</dbReference>
<evidence type="ECO:0000256" key="2">
    <source>
        <dbReference type="ARBA" id="ARBA00004496"/>
    </source>
</evidence>
<dbReference type="Proteomes" id="UP001497512">
    <property type="component" value="Chromosome 2"/>
</dbReference>
<evidence type="ECO:0000313" key="16">
    <source>
        <dbReference type="Proteomes" id="UP001497512"/>
    </source>
</evidence>
<dbReference type="InterPro" id="IPR007197">
    <property type="entry name" value="rSAM"/>
</dbReference>
<feature type="region of interest" description="Disordered" evidence="13">
    <location>
        <begin position="75"/>
        <end position="103"/>
    </location>
</feature>
<dbReference type="Pfam" id="PF04055">
    <property type="entry name" value="Radical_SAM"/>
    <property type="match status" value="1"/>
</dbReference>
<keyword evidence="4" id="KW-0963">Cytoplasm</keyword>
<comment type="cofactor">
    <cofactor evidence="1">
        <name>[4Fe-4S] cluster</name>
        <dbReference type="ChEBI" id="CHEBI:49883"/>
    </cofactor>
</comment>
<dbReference type="SFLD" id="SFLDF00275">
    <property type="entry name" value="adenosine_C2_methyltransferase"/>
    <property type="match status" value="1"/>
</dbReference>
<dbReference type="PROSITE" id="PS51918">
    <property type="entry name" value="RADICAL_SAM"/>
    <property type="match status" value="1"/>
</dbReference>
<evidence type="ECO:0000256" key="3">
    <source>
        <dbReference type="ARBA" id="ARBA00022485"/>
    </source>
</evidence>
<dbReference type="SFLD" id="SFLDG01062">
    <property type="entry name" value="methyltransferase_(Class_A)"/>
    <property type="match status" value="1"/>
</dbReference>
<reference evidence="15" key="1">
    <citation type="submission" date="2024-02" db="EMBL/GenBank/DDBJ databases">
        <authorList>
            <consortium name="ELIXIR-Norway"/>
            <consortium name="Elixir Norway"/>
        </authorList>
    </citation>
    <scope>NUCLEOTIDE SEQUENCE</scope>
</reference>
<evidence type="ECO:0000256" key="13">
    <source>
        <dbReference type="SAM" id="MobiDB-lite"/>
    </source>
</evidence>
<dbReference type="NCBIfam" id="TIGR00048">
    <property type="entry name" value="rRNA_mod_RlmN"/>
    <property type="match status" value="1"/>
</dbReference>
<dbReference type="PANTHER" id="PTHR30544">
    <property type="entry name" value="23S RRNA METHYLTRANSFERASE"/>
    <property type="match status" value="1"/>
</dbReference>
<evidence type="ECO:0000313" key="15">
    <source>
        <dbReference type="EMBL" id="CAK9215157.1"/>
    </source>
</evidence>
<dbReference type="Gene3D" id="1.10.150.530">
    <property type="match status" value="1"/>
</dbReference>
<dbReference type="InterPro" id="IPR040072">
    <property type="entry name" value="Methyltransferase_A"/>
</dbReference>
<evidence type="ECO:0000259" key="14">
    <source>
        <dbReference type="PROSITE" id="PS51918"/>
    </source>
</evidence>
<evidence type="ECO:0000256" key="6">
    <source>
        <dbReference type="ARBA" id="ARBA00022603"/>
    </source>
</evidence>
<keyword evidence="8" id="KW-0949">S-adenosyl-L-methionine</keyword>
<keyword evidence="6" id="KW-0489">Methyltransferase</keyword>
<evidence type="ECO:0000256" key="12">
    <source>
        <dbReference type="ARBA" id="ARBA00023157"/>
    </source>
</evidence>
<keyword evidence="5" id="KW-0698">rRNA processing</keyword>
<dbReference type="InterPro" id="IPR058240">
    <property type="entry name" value="rSAM_sf"/>
</dbReference>
<dbReference type="PANTHER" id="PTHR30544:SF5">
    <property type="entry name" value="RADICAL SAM CORE DOMAIN-CONTAINING PROTEIN"/>
    <property type="match status" value="1"/>
</dbReference>
<evidence type="ECO:0000256" key="1">
    <source>
        <dbReference type="ARBA" id="ARBA00001966"/>
    </source>
</evidence>
<gene>
    <name evidence="15" type="ORF">CSSPTR1EN2_LOCUS12591</name>
</gene>
<dbReference type="CDD" id="cd01335">
    <property type="entry name" value="Radical_SAM"/>
    <property type="match status" value="1"/>
</dbReference>
<sequence length="459" mass="50065">MAGLVVWRRGGGGAAAAAASCVRSGVSAYSQVPSVARHLHVTMVASAAAAAGRSASSISQQEMVIDMQKTAAVLNPKEAPPEKVVPPDKIGNQKKRSSSSSSKFLLLGKSEEELQDLAAAHGERKYRGRQLHQLIYKNKAKEIQDCAQLPKLFRDSLETAGWSIGRAPIHHVATSSDGTAKILLQLVDDRLVETVGIPVEETPGANRLTACVSSQVGCPLKCTFCATGKGGFFRSLKPHEIVEQVLAIEEMFNHRVTNVVFMGMGEPMLNLTNVLAALRVLNQDLHIGQRMMTISTVGVPNTIARLATYKLQSTLAISLHAPNQLLRSQIVPSAKAYPLEALMEDCSHYFKTTGRRLSFEYTLLEGINDQKHHAEELADLLHHWELGRHVNIIPYNPVADSEFRRPRKQAILEFVETLAARRVTASVRQTRGLDANAACGQLRNEFQKVPIRVPSGPSA</sequence>
<dbReference type="InterPro" id="IPR006638">
    <property type="entry name" value="Elp3/MiaA/NifB-like_rSAM"/>
</dbReference>
<keyword evidence="16" id="KW-1185">Reference proteome</keyword>
<keyword evidence="12" id="KW-1015">Disulfide bond</keyword>
<keyword evidence="3" id="KW-0004">4Fe-4S</keyword>
<evidence type="ECO:0000256" key="7">
    <source>
        <dbReference type="ARBA" id="ARBA00022679"/>
    </source>
</evidence>
<dbReference type="InterPro" id="IPR004383">
    <property type="entry name" value="rRNA_lsu_MTrfase_RlmN/Cfr"/>
</dbReference>
<organism evidence="15 16">
    <name type="scientific">Sphagnum troendelagicum</name>
    <dbReference type="NCBI Taxonomy" id="128251"/>
    <lineage>
        <taxon>Eukaryota</taxon>
        <taxon>Viridiplantae</taxon>
        <taxon>Streptophyta</taxon>
        <taxon>Embryophyta</taxon>
        <taxon>Bryophyta</taxon>
        <taxon>Sphagnophytina</taxon>
        <taxon>Sphagnopsida</taxon>
        <taxon>Sphagnales</taxon>
        <taxon>Sphagnaceae</taxon>
        <taxon>Sphagnum</taxon>
    </lineage>
</organism>
<accession>A0ABP0U8F3</accession>
<dbReference type="InterPro" id="IPR013785">
    <property type="entry name" value="Aldolase_TIM"/>
</dbReference>
<evidence type="ECO:0000256" key="5">
    <source>
        <dbReference type="ARBA" id="ARBA00022552"/>
    </source>
</evidence>
<dbReference type="SFLD" id="SFLDS00029">
    <property type="entry name" value="Radical_SAM"/>
    <property type="match status" value="1"/>
</dbReference>
<keyword evidence="7" id="KW-0808">Transferase</keyword>
<name>A0ABP0U8F3_9BRYO</name>
<comment type="subcellular location">
    <subcellularLocation>
        <location evidence="2">Cytoplasm</location>
    </subcellularLocation>
</comment>
<dbReference type="SMART" id="SM00729">
    <property type="entry name" value="Elp3"/>
    <property type="match status" value="1"/>
</dbReference>
<dbReference type="InterPro" id="IPR027492">
    <property type="entry name" value="RNA_MTrfase_RlmN"/>
</dbReference>
<keyword evidence="10" id="KW-0408">Iron</keyword>
<evidence type="ECO:0000256" key="4">
    <source>
        <dbReference type="ARBA" id="ARBA00022490"/>
    </source>
</evidence>
<proteinExistence type="inferred from homology"/>